<dbReference type="InterPro" id="IPR005467">
    <property type="entry name" value="His_kinase_dom"/>
</dbReference>
<dbReference type="PROSITE" id="PS50109">
    <property type="entry name" value="HIS_KIN"/>
    <property type="match status" value="1"/>
</dbReference>
<evidence type="ECO:0000259" key="9">
    <source>
        <dbReference type="PROSITE" id="PS50109"/>
    </source>
</evidence>
<dbReference type="EC" id="2.7.13.3" evidence="2"/>
<feature type="compositionally biased region" description="Low complexity" evidence="8">
    <location>
        <begin position="138"/>
        <end position="148"/>
    </location>
</feature>
<keyword evidence="3" id="KW-0597">Phosphoprotein</keyword>
<keyword evidence="11" id="KW-1185">Reference proteome</keyword>
<keyword evidence="7" id="KW-0472">Membrane</keyword>
<protein>
    <recommendedName>
        <fullName evidence="2">histidine kinase</fullName>
        <ecNumber evidence="2">2.7.13.3</ecNumber>
    </recommendedName>
</protein>
<dbReference type="GO" id="GO:0004673">
    <property type="term" value="F:protein histidine kinase activity"/>
    <property type="evidence" value="ECO:0007669"/>
    <property type="project" value="UniProtKB-EC"/>
</dbReference>
<feature type="compositionally biased region" description="Pro residues" evidence="8">
    <location>
        <begin position="87"/>
        <end position="96"/>
    </location>
</feature>
<keyword evidence="5" id="KW-0812">Transmembrane</keyword>
<feature type="compositionally biased region" description="Basic and acidic residues" evidence="8">
    <location>
        <begin position="462"/>
        <end position="497"/>
    </location>
</feature>
<feature type="domain" description="Histidine kinase" evidence="9">
    <location>
        <begin position="270"/>
        <end position="376"/>
    </location>
</feature>
<dbReference type="PANTHER" id="PTHR45436:SF5">
    <property type="entry name" value="SENSOR HISTIDINE KINASE TRCS"/>
    <property type="match status" value="1"/>
</dbReference>
<dbReference type="GO" id="GO:0000160">
    <property type="term" value="P:phosphorelay signal transduction system"/>
    <property type="evidence" value="ECO:0007669"/>
    <property type="project" value="TreeGrafter"/>
</dbReference>
<comment type="caution">
    <text evidence="10">The sequence shown here is derived from an EMBL/GenBank/DDBJ whole genome shotgun (WGS) entry which is preliminary data.</text>
</comment>
<dbReference type="EMBL" id="PVZC01000001">
    <property type="protein sequence ID" value="PRY01743.1"/>
    <property type="molecule type" value="Genomic_DNA"/>
</dbReference>
<feature type="compositionally biased region" description="Low complexity" evidence="8">
    <location>
        <begin position="121"/>
        <end position="130"/>
    </location>
</feature>
<dbReference type="InterPro" id="IPR036890">
    <property type="entry name" value="HATPase_C_sf"/>
</dbReference>
<feature type="compositionally biased region" description="Polar residues" evidence="8">
    <location>
        <begin position="446"/>
        <end position="460"/>
    </location>
</feature>
<evidence type="ECO:0000313" key="11">
    <source>
        <dbReference type="Proteomes" id="UP000237846"/>
    </source>
</evidence>
<keyword evidence="4" id="KW-0808">Transferase</keyword>
<feature type="compositionally biased region" description="Low complexity" evidence="8">
    <location>
        <begin position="54"/>
        <end position="86"/>
    </location>
</feature>
<name>A0A2T0QD12_9ACTN</name>
<feature type="region of interest" description="Disordered" evidence="8">
    <location>
        <begin position="381"/>
        <end position="497"/>
    </location>
</feature>
<evidence type="ECO:0000256" key="8">
    <source>
        <dbReference type="SAM" id="MobiDB-lite"/>
    </source>
</evidence>
<dbReference type="GO" id="GO:0005886">
    <property type="term" value="C:plasma membrane"/>
    <property type="evidence" value="ECO:0007669"/>
    <property type="project" value="TreeGrafter"/>
</dbReference>
<dbReference type="SUPFAM" id="SSF55874">
    <property type="entry name" value="ATPase domain of HSP90 chaperone/DNA topoisomerase II/histidine kinase"/>
    <property type="match status" value="1"/>
</dbReference>
<accession>A0A2T0QD12</accession>
<sequence>MAQAPSPDGRNGYPLAQMMTSDQSRPPQQGRFRRFLSRIGLARRPEPQRQVTMPHPTQQAHPQQAPAWPGQPAPQQQLHHQYAQPVAPHPAAPYPHPNQLQQPQYQPVPPQHYAPAPQPAQQPAQVQQAPAPQPEQRPQPVAAAQPVAEQPPVPVPAEQRPLTDALASLAIRDLTLVDSMLAIVEDLEETTDDPGLLDQLFKIDNLATRMRRNGENLLVLADQETGDPRSGPVPLLDVARAAVSEIKDYNRVNVGRLPETFLSGMAADDISHLLAELLDNATAKSPDHAQVVISGQPMDDGRLLLVVEDEGIGIPKDQLTNLNSRLSGTPELDEDVIRHMGIYVVSRIAHRHGLEVQLEPRAFRGTSAFVVVPADLLHATGPAPEPEPVPAASMSTMPTVSRSTPPPVSRAASTMSSSLPDRQGPRPHDSSGSAVTAAGLPRRSANRSTTPLPMADQQTEQADERPQESAEDRAERIRADLDGFLEGERAALEKDDG</sequence>
<dbReference type="Proteomes" id="UP000237846">
    <property type="component" value="Unassembled WGS sequence"/>
</dbReference>
<evidence type="ECO:0000256" key="2">
    <source>
        <dbReference type="ARBA" id="ARBA00012438"/>
    </source>
</evidence>
<feature type="compositionally biased region" description="Pro residues" evidence="8">
    <location>
        <begin position="106"/>
        <end position="120"/>
    </location>
</feature>
<evidence type="ECO:0000256" key="4">
    <source>
        <dbReference type="ARBA" id="ARBA00022679"/>
    </source>
</evidence>
<dbReference type="PANTHER" id="PTHR45436">
    <property type="entry name" value="SENSOR HISTIDINE KINASE YKOH"/>
    <property type="match status" value="1"/>
</dbReference>
<evidence type="ECO:0000256" key="5">
    <source>
        <dbReference type="ARBA" id="ARBA00022692"/>
    </source>
</evidence>
<dbReference type="InterPro" id="IPR003594">
    <property type="entry name" value="HATPase_dom"/>
</dbReference>
<reference evidence="10 11" key="1">
    <citation type="submission" date="2018-03" db="EMBL/GenBank/DDBJ databases">
        <title>Genomic Encyclopedia of Archaeal and Bacterial Type Strains, Phase II (KMG-II): from individual species to whole genera.</title>
        <authorList>
            <person name="Goeker M."/>
        </authorList>
    </citation>
    <scope>NUCLEOTIDE SEQUENCE [LARGE SCALE GENOMIC DNA]</scope>
    <source>
        <strain evidence="10 11">DSM 45601</strain>
    </source>
</reference>
<evidence type="ECO:0000256" key="7">
    <source>
        <dbReference type="ARBA" id="ARBA00022989"/>
    </source>
</evidence>
<feature type="region of interest" description="Disordered" evidence="8">
    <location>
        <begin position="1"/>
        <end position="158"/>
    </location>
</feature>
<evidence type="ECO:0000313" key="10">
    <source>
        <dbReference type="EMBL" id="PRY01743.1"/>
    </source>
</evidence>
<keyword evidence="6 10" id="KW-0418">Kinase</keyword>
<keyword evidence="7" id="KW-1133">Transmembrane helix</keyword>
<proteinExistence type="predicted"/>
<evidence type="ECO:0000256" key="6">
    <source>
        <dbReference type="ARBA" id="ARBA00022777"/>
    </source>
</evidence>
<feature type="compositionally biased region" description="Polar residues" evidence="8">
    <location>
        <begin position="18"/>
        <end position="27"/>
    </location>
</feature>
<organism evidence="10 11">
    <name type="scientific">Allonocardiopsis opalescens</name>
    <dbReference type="NCBI Taxonomy" id="1144618"/>
    <lineage>
        <taxon>Bacteria</taxon>
        <taxon>Bacillati</taxon>
        <taxon>Actinomycetota</taxon>
        <taxon>Actinomycetes</taxon>
        <taxon>Streptosporangiales</taxon>
        <taxon>Allonocardiopsis</taxon>
    </lineage>
</organism>
<comment type="catalytic activity">
    <reaction evidence="1">
        <text>ATP + protein L-histidine = ADP + protein N-phospho-L-histidine.</text>
        <dbReference type="EC" id="2.7.13.3"/>
    </reaction>
</comment>
<dbReference type="AlphaFoldDB" id="A0A2T0QD12"/>
<dbReference type="Pfam" id="PF02518">
    <property type="entry name" value="HATPase_c"/>
    <property type="match status" value="1"/>
</dbReference>
<dbReference type="Gene3D" id="3.30.565.10">
    <property type="entry name" value="Histidine kinase-like ATPase, C-terminal domain"/>
    <property type="match status" value="1"/>
</dbReference>
<dbReference type="SMART" id="SM00387">
    <property type="entry name" value="HATPase_c"/>
    <property type="match status" value="1"/>
</dbReference>
<gene>
    <name evidence="10" type="ORF">CLV72_101327</name>
</gene>
<evidence type="ECO:0000256" key="3">
    <source>
        <dbReference type="ARBA" id="ARBA00022553"/>
    </source>
</evidence>
<evidence type="ECO:0000256" key="1">
    <source>
        <dbReference type="ARBA" id="ARBA00000085"/>
    </source>
</evidence>
<dbReference type="InterPro" id="IPR050428">
    <property type="entry name" value="TCS_sensor_his_kinase"/>
</dbReference>
<feature type="compositionally biased region" description="Low complexity" evidence="8">
    <location>
        <begin position="390"/>
        <end position="414"/>
    </location>
</feature>